<feature type="repeat" description="ANK" evidence="3">
    <location>
        <begin position="236"/>
        <end position="268"/>
    </location>
</feature>
<keyword evidence="6" id="KW-1185">Reference proteome</keyword>
<feature type="repeat" description="ANK" evidence="3">
    <location>
        <begin position="203"/>
        <end position="235"/>
    </location>
</feature>
<dbReference type="PRINTS" id="PR01415">
    <property type="entry name" value="ANKYRIN"/>
</dbReference>
<keyword evidence="1" id="KW-0677">Repeat</keyword>
<dbReference type="Gene3D" id="1.20.5.340">
    <property type="match status" value="1"/>
</dbReference>
<dbReference type="SUPFAM" id="SSF48403">
    <property type="entry name" value="Ankyrin repeat"/>
    <property type="match status" value="1"/>
</dbReference>
<dbReference type="PANTHER" id="PTHR24171">
    <property type="entry name" value="ANKYRIN REPEAT DOMAIN-CONTAINING PROTEIN 39-RELATED"/>
    <property type="match status" value="1"/>
</dbReference>
<feature type="repeat" description="ANK" evidence="3">
    <location>
        <begin position="337"/>
        <end position="369"/>
    </location>
</feature>
<dbReference type="PANTHER" id="PTHR24171:SF10">
    <property type="entry name" value="ANKYRIN REPEAT DOMAIN-CONTAINING PROTEIN 29-LIKE"/>
    <property type="match status" value="1"/>
</dbReference>
<protein>
    <submittedName>
        <fullName evidence="5">Uncharacterized protein</fullName>
    </submittedName>
</protein>
<dbReference type="Pfam" id="PF12796">
    <property type="entry name" value="Ank_2"/>
    <property type="match status" value="2"/>
</dbReference>
<feature type="coiled-coil region" evidence="4">
    <location>
        <begin position="40"/>
        <end position="81"/>
    </location>
</feature>
<reference evidence="5 6" key="1">
    <citation type="submission" date="2024-03" db="EMBL/GenBank/DDBJ databases">
        <title>The genome assembly and annotation of the cricket Gryllus longicercus Weissman &amp; Gray.</title>
        <authorList>
            <person name="Szrajer S."/>
            <person name="Gray D."/>
            <person name="Ylla G."/>
        </authorList>
    </citation>
    <scope>NUCLEOTIDE SEQUENCE [LARGE SCALE GENOMIC DNA]</scope>
    <source>
        <strain evidence="5">DAG 2021-001</strain>
        <tissue evidence="5">Whole body minus gut</tissue>
    </source>
</reference>
<evidence type="ECO:0000256" key="2">
    <source>
        <dbReference type="ARBA" id="ARBA00023043"/>
    </source>
</evidence>
<dbReference type="AlphaFoldDB" id="A0AAN9VET8"/>
<dbReference type="EMBL" id="JAZDUA010000226">
    <property type="protein sequence ID" value="KAK7863560.1"/>
    <property type="molecule type" value="Genomic_DNA"/>
</dbReference>
<evidence type="ECO:0000256" key="3">
    <source>
        <dbReference type="PROSITE-ProRule" id="PRU00023"/>
    </source>
</evidence>
<evidence type="ECO:0000313" key="5">
    <source>
        <dbReference type="EMBL" id="KAK7863560.1"/>
    </source>
</evidence>
<feature type="repeat" description="ANK" evidence="3">
    <location>
        <begin position="269"/>
        <end position="301"/>
    </location>
</feature>
<keyword evidence="4" id="KW-0175">Coiled coil</keyword>
<evidence type="ECO:0000256" key="4">
    <source>
        <dbReference type="SAM" id="Coils"/>
    </source>
</evidence>
<dbReference type="Proteomes" id="UP001378592">
    <property type="component" value="Unassembled WGS sequence"/>
</dbReference>
<evidence type="ECO:0000313" key="6">
    <source>
        <dbReference type="Proteomes" id="UP001378592"/>
    </source>
</evidence>
<dbReference type="PROSITE" id="PS50088">
    <property type="entry name" value="ANK_REPEAT"/>
    <property type="match status" value="5"/>
</dbReference>
<dbReference type="Gene3D" id="1.25.40.20">
    <property type="entry name" value="Ankyrin repeat-containing domain"/>
    <property type="match status" value="2"/>
</dbReference>
<dbReference type="PROSITE" id="PS50297">
    <property type="entry name" value="ANK_REP_REGION"/>
    <property type="match status" value="4"/>
</dbReference>
<evidence type="ECO:0000256" key="1">
    <source>
        <dbReference type="ARBA" id="ARBA00022737"/>
    </source>
</evidence>
<dbReference type="InterPro" id="IPR036770">
    <property type="entry name" value="Ankyrin_rpt-contain_sf"/>
</dbReference>
<organism evidence="5 6">
    <name type="scientific">Gryllus longicercus</name>
    <dbReference type="NCBI Taxonomy" id="2509291"/>
    <lineage>
        <taxon>Eukaryota</taxon>
        <taxon>Metazoa</taxon>
        <taxon>Ecdysozoa</taxon>
        <taxon>Arthropoda</taxon>
        <taxon>Hexapoda</taxon>
        <taxon>Insecta</taxon>
        <taxon>Pterygota</taxon>
        <taxon>Neoptera</taxon>
        <taxon>Polyneoptera</taxon>
        <taxon>Orthoptera</taxon>
        <taxon>Ensifera</taxon>
        <taxon>Gryllidea</taxon>
        <taxon>Grylloidea</taxon>
        <taxon>Gryllidae</taxon>
        <taxon>Gryllinae</taxon>
        <taxon>Gryllus</taxon>
    </lineage>
</organism>
<gene>
    <name evidence="5" type="ORF">R5R35_011183</name>
</gene>
<sequence length="406" mass="44705">MGNRESRNGRDVAGLHQGLELLGRGALLVAESSPLLLEHWEQVEQQLQRMEAKVASLQHSVDRVEAHLGRVENELARLGNKDQHREMRMVALEKSIENALVRMFPRVDALLIQIEKNKDLKLMSKDKLVKSRQSSVDNSQSCSSNIFVQHQSCSDTDEARFVQKTECPIKGVSSFPLSPSQPGVSAPNSSSLYEEWGEGWVGELDNALLEAAKEGRSEDVQCLIASGANINTENVQQTTPLMLAAYEGYSDTLQVLLRAGADVECRDMNEYLPLHAAACRGHEGAVHVLVEAGVDINARDGVTGSTALILAASKGHAECVYRLLQNNKTNIESRDDDGMTALHRAVMYAKASSVALLLDAGADVNSVDQRGWSPIDYAFRSGTEEIQQVLSGRRRSDVEVRRVRRH</sequence>
<accession>A0AAN9VET8</accession>
<dbReference type="SMART" id="SM00248">
    <property type="entry name" value="ANK"/>
    <property type="match status" value="6"/>
</dbReference>
<proteinExistence type="predicted"/>
<keyword evidence="2 3" id="KW-0040">ANK repeat</keyword>
<feature type="repeat" description="ANK" evidence="3">
    <location>
        <begin position="303"/>
        <end position="336"/>
    </location>
</feature>
<name>A0AAN9VET8_9ORTH</name>
<comment type="caution">
    <text evidence="5">The sequence shown here is derived from an EMBL/GenBank/DDBJ whole genome shotgun (WGS) entry which is preliminary data.</text>
</comment>
<dbReference type="InterPro" id="IPR002110">
    <property type="entry name" value="Ankyrin_rpt"/>
</dbReference>